<feature type="domain" description="CHAT" evidence="2">
    <location>
        <begin position="637"/>
        <end position="906"/>
    </location>
</feature>
<dbReference type="InterPro" id="IPR024983">
    <property type="entry name" value="CHAT_dom"/>
</dbReference>
<dbReference type="RefSeq" id="WP_038092238.1">
    <property type="nucleotide sequence ID" value="NZ_JHEG04000001.1"/>
</dbReference>
<proteinExistence type="predicted"/>
<gene>
    <name evidence="4" type="ORF">DA73_0244440</name>
    <name evidence="3" type="ORF">DA73_0400025485</name>
</gene>
<dbReference type="PANTHER" id="PTHR10098:SF112">
    <property type="entry name" value="SLR0380 PROTEIN"/>
    <property type="match status" value="1"/>
</dbReference>
<dbReference type="STRING" id="1479485.DA73_0244440"/>
<name>A0A0C1R6N0_9CYAN</name>
<protein>
    <submittedName>
        <fullName evidence="3">CHAT domain-containing protein</fullName>
    </submittedName>
</protein>
<dbReference type="Gene3D" id="1.25.40.10">
    <property type="entry name" value="Tetratricopeptide repeat domain"/>
    <property type="match status" value="3"/>
</dbReference>
<evidence type="ECO:0000259" key="2">
    <source>
        <dbReference type="Pfam" id="PF12770"/>
    </source>
</evidence>
<feature type="signal peptide" evidence="1">
    <location>
        <begin position="1"/>
        <end position="25"/>
    </location>
</feature>
<reference evidence="4" key="1">
    <citation type="journal article" date="2015" name="Genome Announc.">
        <title>Draft Genome Sequence of Tolypothrix boutellei Strain VB521301.</title>
        <authorList>
            <person name="Chandrababunaidu M.M."/>
            <person name="Singh D."/>
            <person name="Sen D."/>
            <person name="Bhan S."/>
            <person name="Das S."/>
            <person name="Gupta A."/>
            <person name="Adhikary S.P."/>
            <person name="Tripathy S."/>
        </authorList>
    </citation>
    <scope>NUCLEOTIDE SEQUENCE</scope>
    <source>
        <strain evidence="4">VB521301</strain>
    </source>
</reference>
<comment type="caution">
    <text evidence="4">The sequence shown here is derived from an EMBL/GenBank/DDBJ whole genome shotgun (WGS) entry which is preliminary data.</text>
</comment>
<dbReference type="SUPFAM" id="SSF48452">
    <property type="entry name" value="TPR-like"/>
    <property type="match status" value="2"/>
</dbReference>
<sequence length="908" mass="100417">MSKLILFAVAQITAAVSPLALVADAANYPQTKQSQLTQVVQSPNAEQLQQGLKLYQQERFSQVVQVLQKAALQFQSQGDVLNQALALNYVALAYQQLGQLPQASKTIADSLDLLQKNPINSKEYLSIRAQALNTQGQIQIAQGKTEEALTSWEKASGLYGKIRDKEGELGSKINQSQALQALGLYRRALITLTEVNQLLQQQPNSLLKANGLLSLGNALRVVGILDQKNPKTKSIENLGSLQALQQSLAVASQLNSPELVAEIYLSLGNTAQALQKTGEAMQYYKQAAASSVSPMTRLMAQMNQLRLSVEEAKQPEDGEQKFSDQTWQQILPQIQSQLDTLPPSRKTVYARINLAQSLACLKQGTEAKKTTLNLICPQQQTKAQATTTNETPEWSGIAQILVTAVEQAKSLKDSRAEAYALGTLGGLYEQTQQWSDAQTLTQQALMLAESISASDISYRWQWQLGRILKARKDETGAIAAYTKSVANLKSLRSDLVAINRDVQFSFQEQVEPVYRELVSLLLQSQNNNPSQDTLGTARNVIESLQLAELDNFFRRACVDAQPVQIDQIDRTAAVIYPVILSDRLEVILSLPSTSTNQKSPQILRRHTVPLRQAQIEDTLDQLRQKLETRTTEEFFPLSQQVYEWIIQPIAPELEKRQVKNLVFVLDGVLRSIPMAVLHDKQKYLIEKYNVAITPGLQLLNPQPLARTQLRTIAGGLSEARGDFPPLPAVKQELDEIKSTVRQSQVLLNQEFTTDAIENAVKSLNAPVVHLATHGQFSSRAEDTFFLTYDGDVNVNELSNLLKTRETTQRGAIELLVLSACSTAAGDKRAALGIAGVAVQAGARSTLASLWVVEDDATALIMGEFYKQLNQPNISKAEAFKGAQLKLLKNPLYEHPYYWAPFILVGNWL</sequence>
<dbReference type="Pfam" id="PF12770">
    <property type="entry name" value="CHAT"/>
    <property type="match status" value="1"/>
</dbReference>
<evidence type="ECO:0000313" key="5">
    <source>
        <dbReference type="Proteomes" id="UP000029738"/>
    </source>
</evidence>
<evidence type="ECO:0000313" key="4">
    <source>
        <dbReference type="EMBL" id="KIE08000.1"/>
    </source>
</evidence>
<dbReference type="SMART" id="SM00028">
    <property type="entry name" value="TPR"/>
    <property type="match status" value="5"/>
</dbReference>
<dbReference type="OrthoDB" id="446317at2"/>
<dbReference type="PANTHER" id="PTHR10098">
    <property type="entry name" value="RAPSYN-RELATED"/>
    <property type="match status" value="1"/>
</dbReference>
<dbReference type="Proteomes" id="UP000029738">
    <property type="component" value="Unassembled WGS sequence"/>
</dbReference>
<evidence type="ECO:0000256" key="1">
    <source>
        <dbReference type="SAM" id="SignalP"/>
    </source>
</evidence>
<evidence type="ECO:0000313" key="3">
    <source>
        <dbReference type="EMBL" id="KAF3888460.1"/>
    </source>
</evidence>
<keyword evidence="1" id="KW-0732">Signal</keyword>
<dbReference type="EMBL" id="JHEG02000059">
    <property type="protein sequence ID" value="KIE08000.1"/>
    <property type="molecule type" value="Genomic_DNA"/>
</dbReference>
<dbReference type="InterPro" id="IPR019734">
    <property type="entry name" value="TPR_rpt"/>
</dbReference>
<organism evidence="4">
    <name type="scientific">Tolypothrix bouteillei VB521301</name>
    <dbReference type="NCBI Taxonomy" id="1479485"/>
    <lineage>
        <taxon>Bacteria</taxon>
        <taxon>Bacillati</taxon>
        <taxon>Cyanobacteriota</taxon>
        <taxon>Cyanophyceae</taxon>
        <taxon>Nostocales</taxon>
        <taxon>Tolypothrichaceae</taxon>
        <taxon>Tolypothrix</taxon>
    </lineage>
</organism>
<keyword evidence="5" id="KW-1185">Reference proteome</keyword>
<reference evidence="3" key="2">
    <citation type="submission" date="2019-11" db="EMBL/GenBank/DDBJ databases">
        <title>Improved Assembly of Tolypothrix boutellei genome.</title>
        <authorList>
            <person name="Sarangi A.N."/>
            <person name="Mukherjee M."/>
            <person name="Ghosh S."/>
            <person name="Singh D."/>
            <person name="Das A."/>
            <person name="Kant S."/>
            <person name="Prusty A."/>
            <person name="Tripathy S."/>
        </authorList>
    </citation>
    <scope>NUCLEOTIDE SEQUENCE</scope>
    <source>
        <strain evidence="3">VB521301</strain>
    </source>
</reference>
<dbReference type="EMBL" id="JHEG04000001">
    <property type="protein sequence ID" value="KAF3888460.1"/>
    <property type="molecule type" value="Genomic_DNA"/>
</dbReference>
<feature type="chain" id="PRO_5036626540" evidence="1">
    <location>
        <begin position="26"/>
        <end position="908"/>
    </location>
</feature>
<dbReference type="AlphaFoldDB" id="A0A0C1R6N0"/>
<accession>A0A0C1R6N0</accession>
<dbReference type="InterPro" id="IPR011990">
    <property type="entry name" value="TPR-like_helical_dom_sf"/>
</dbReference>